<protein>
    <recommendedName>
        <fullName evidence="14">tRNA (N(6)-L-threonylcarbamoyladenosine(37)-C(2))-methylthiotransferase MtaB</fullName>
    </recommendedName>
</protein>
<dbReference type="SUPFAM" id="SSF102114">
    <property type="entry name" value="Radical SAM enzymes"/>
    <property type="match status" value="1"/>
</dbReference>
<dbReference type="InterPro" id="IPR013848">
    <property type="entry name" value="Methylthiotransferase_N"/>
</dbReference>
<dbReference type="InterPro" id="IPR002792">
    <property type="entry name" value="TRAM_dom"/>
</dbReference>
<accession>A0A1F4UF91</accession>
<evidence type="ECO:0000256" key="4">
    <source>
        <dbReference type="ARBA" id="ARBA00022679"/>
    </source>
</evidence>
<dbReference type="InterPro" id="IPR038135">
    <property type="entry name" value="Methylthiotransferase_N_sf"/>
</dbReference>
<proteinExistence type="predicted"/>
<evidence type="ECO:0000259" key="9">
    <source>
        <dbReference type="PROSITE" id="PS50926"/>
    </source>
</evidence>
<gene>
    <name evidence="12" type="ORF">A2Y85_05645</name>
</gene>
<dbReference type="PANTHER" id="PTHR43837:SF1">
    <property type="entry name" value="RIBOSOMAL PROTEIN US12 METHYLTHIOTRANSFERASE RIMO"/>
    <property type="match status" value="1"/>
</dbReference>
<evidence type="ECO:0000256" key="1">
    <source>
        <dbReference type="ARBA" id="ARBA00001966"/>
    </source>
</evidence>
<keyword evidence="4" id="KW-0808">Transferase</keyword>
<dbReference type="Pfam" id="PF04055">
    <property type="entry name" value="Radical_SAM"/>
    <property type="match status" value="1"/>
</dbReference>
<comment type="cofactor">
    <cofactor evidence="1">
        <name>[4Fe-4S] cluster</name>
        <dbReference type="ChEBI" id="CHEBI:49883"/>
    </cofactor>
</comment>
<dbReference type="SFLD" id="SFLDG01082">
    <property type="entry name" value="B12-binding_domain_containing"/>
    <property type="match status" value="1"/>
</dbReference>
<evidence type="ECO:0000256" key="3">
    <source>
        <dbReference type="ARBA" id="ARBA00022490"/>
    </source>
</evidence>
<keyword evidence="7" id="KW-0408">Iron</keyword>
<reference evidence="12 13" key="1">
    <citation type="journal article" date="2016" name="Nat. Commun.">
        <title>Thousands of microbial genomes shed light on interconnected biogeochemical processes in an aquifer system.</title>
        <authorList>
            <person name="Anantharaman K."/>
            <person name="Brown C.T."/>
            <person name="Hug L.A."/>
            <person name="Sharon I."/>
            <person name="Castelle C.J."/>
            <person name="Probst A.J."/>
            <person name="Thomas B.C."/>
            <person name="Singh A."/>
            <person name="Wilkins M.J."/>
            <person name="Karaoz U."/>
            <person name="Brodie E.L."/>
            <person name="Williams K.H."/>
            <person name="Hubbard S.S."/>
            <person name="Banfield J.F."/>
        </authorList>
    </citation>
    <scope>NUCLEOTIDE SEQUENCE [LARGE SCALE GENOMIC DNA]</scope>
</reference>
<dbReference type="NCBIfam" id="TIGR00089">
    <property type="entry name" value="MiaB/RimO family radical SAM methylthiotransferase"/>
    <property type="match status" value="1"/>
</dbReference>
<evidence type="ECO:0000256" key="2">
    <source>
        <dbReference type="ARBA" id="ARBA00022485"/>
    </source>
</evidence>
<dbReference type="InterPro" id="IPR005839">
    <property type="entry name" value="Methylthiotransferase"/>
</dbReference>
<evidence type="ECO:0000256" key="6">
    <source>
        <dbReference type="ARBA" id="ARBA00022723"/>
    </source>
</evidence>
<dbReference type="InterPro" id="IPR007197">
    <property type="entry name" value="rSAM"/>
</dbReference>
<feature type="domain" description="MTTase N-terminal" evidence="10">
    <location>
        <begin position="1"/>
        <end position="96"/>
    </location>
</feature>
<sequence>MPKLINLGCKLNQYDGHALKSLYRGLTDIIIVNTCCVTKEAEIKSLKKFRRALRLNPYAKVIATGCASHHDPGKYNKAYKIINNMERSGLISATKPEPEKARYFLKIQDGCNGKCNYCIVPKVRDRIISKGINEVVNEIEWAHKQAYKEIVLVGANLGLYGFNQDWNLIDLFAELSHMPDIPRIRLSSIEPRFITHNLLIALSSIPFCPHFHIPIQSADDFILARMGRGYSAAEIENKIKLINDRFDRVAIGADIIVGYPGEDDSSFNNTLRFIEKNNFTHLHVFPYSPRPGTAAFDLGDPVPKYVKKNRLHILYDLIKEKQRRFGEQMIGSVVDVIVDKAGLKDSGLTDNYLRVILNHKAKIGDIYKVKIESSNETLFGTILERRNY</sequence>
<keyword evidence="6" id="KW-0479">Metal-binding</keyword>
<evidence type="ECO:0000259" key="10">
    <source>
        <dbReference type="PROSITE" id="PS51449"/>
    </source>
</evidence>
<keyword evidence="8" id="KW-0411">Iron-sulfur</keyword>
<keyword evidence="5" id="KW-0949">S-adenosyl-L-methionine</keyword>
<dbReference type="SMART" id="SM00729">
    <property type="entry name" value="Elp3"/>
    <property type="match status" value="1"/>
</dbReference>
<dbReference type="PROSITE" id="PS51449">
    <property type="entry name" value="MTTASE_N"/>
    <property type="match status" value="1"/>
</dbReference>
<dbReference type="Proteomes" id="UP000177025">
    <property type="component" value="Unassembled WGS sequence"/>
</dbReference>
<dbReference type="InterPro" id="IPR006638">
    <property type="entry name" value="Elp3/MiaA/NifB-like_rSAM"/>
</dbReference>
<dbReference type="PROSITE" id="PS50926">
    <property type="entry name" value="TRAM"/>
    <property type="match status" value="1"/>
</dbReference>
<feature type="domain" description="TRAM" evidence="9">
    <location>
        <begin position="327"/>
        <end position="384"/>
    </location>
</feature>
<keyword evidence="3" id="KW-0963">Cytoplasm</keyword>
<dbReference type="Pfam" id="PF00919">
    <property type="entry name" value="UPF0004"/>
    <property type="match status" value="1"/>
</dbReference>
<dbReference type="AlphaFoldDB" id="A0A1F4UF91"/>
<dbReference type="GO" id="GO:0005829">
    <property type="term" value="C:cytosol"/>
    <property type="evidence" value="ECO:0007669"/>
    <property type="project" value="TreeGrafter"/>
</dbReference>
<dbReference type="GO" id="GO:0006400">
    <property type="term" value="P:tRNA modification"/>
    <property type="evidence" value="ECO:0007669"/>
    <property type="project" value="InterPro"/>
</dbReference>
<dbReference type="SFLD" id="SFLDS00029">
    <property type="entry name" value="Radical_SAM"/>
    <property type="match status" value="1"/>
</dbReference>
<organism evidence="12 13">
    <name type="scientific">candidate division WOR-3 bacterium RBG_13_43_14</name>
    <dbReference type="NCBI Taxonomy" id="1802590"/>
    <lineage>
        <taxon>Bacteria</taxon>
        <taxon>Bacteria division WOR-3</taxon>
    </lineage>
</organism>
<evidence type="ECO:0000256" key="8">
    <source>
        <dbReference type="ARBA" id="ARBA00023014"/>
    </source>
</evidence>
<comment type="caution">
    <text evidence="12">The sequence shown here is derived from an EMBL/GenBank/DDBJ whole genome shotgun (WGS) entry which is preliminary data.</text>
</comment>
<dbReference type="PROSITE" id="PS51918">
    <property type="entry name" value="RADICAL_SAM"/>
    <property type="match status" value="1"/>
</dbReference>
<dbReference type="InterPro" id="IPR005840">
    <property type="entry name" value="Ribosomal_uS12_MeSTrfase_RimO"/>
</dbReference>
<dbReference type="GO" id="GO:0035599">
    <property type="term" value="F:aspartic acid methylthiotransferase activity"/>
    <property type="evidence" value="ECO:0007669"/>
    <property type="project" value="TreeGrafter"/>
</dbReference>
<evidence type="ECO:0000313" key="12">
    <source>
        <dbReference type="EMBL" id="OGC43594.1"/>
    </source>
</evidence>
<evidence type="ECO:0000256" key="5">
    <source>
        <dbReference type="ARBA" id="ARBA00022691"/>
    </source>
</evidence>
<name>A0A1F4UF91_UNCW3</name>
<evidence type="ECO:0000256" key="7">
    <source>
        <dbReference type="ARBA" id="ARBA00023004"/>
    </source>
</evidence>
<dbReference type="InterPro" id="IPR023404">
    <property type="entry name" value="rSAM_horseshoe"/>
</dbReference>
<evidence type="ECO:0000313" key="13">
    <source>
        <dbReference type="Proteomes" id="UP000177025"/>
    </source>
</evidence>
<evidence type="ECO:0000259" key="11">
    <source>
        <dbReference type="PROSITE" id="PS51918"/>
    </source>
</evidence>
<evidence type="ECO:0008006" key="14">
    <source>
        <dbReference type="Google" id="ProtNLM"/>
    </source>
</evidence>
<dbReference type="GO" id="GO:0051539">
    <property type="term" value="F:4 iron, 4 sulfur cluster binding"/>
    <property type="evidence" value="ECO:0007669"/>
    <property type="project" value="UniProtKB-KW"/>
</dbReference>
<keyword evidence="2" id="KW-0004">4Fe-4S</keyword>
<dbReference type="Gene3D" id="3.40.50.12160">
    <property type="entry name" value="Methylthiotransferase, N-terminal domain"/>
    <property type="match status" value="1"/>
</dbReference>
<dbReference type="PANTHER" id="PTHR43837">
    <property type="entry name" value="RIBOSOMAL PROTEIN S12 METHYLTHIOTRANSFERASE RIMO"/>
    <property type="match status" value="1"/>
</dbReference>
<dbReference type="Gene3D" id="3.80.30.20">
    <property type="entry name" value="tm_1862 like domain"/>
    <property type="match status" value="1"/>
</dbReference>
<feature type="domain" description="Radical SAM core" evidence="11">
    <location>
        <begin position="97"/>
        <end position="324"/>
    </location>
</feature>
<dbReference type="InterPro" id="IPR058240">
    <property type="entry name" value="rSAM_sf"/>
</dbReference>
<dbReference type="GO" id="GO:0046872">
    <property type="term" value="F:metal ion binding"/>
    <property type="evidence" value="ECO:0007669"/>
    <property type="project" value="UniProtKB-KW"/>
</dbReference>
<dbReference type="EMBL" id="MEUM01000015">
    <property type="protein sequence ID" value="OGC43594.1"/>
    <property type="molecule type" value="Genomic_DNA"/>
</dbReference>